<proteinExistence type="predicted"/>
<feature type="region of interest" description="Disordered" evidence="1">
    <location>
        <begin position="321"/>
        <end position="405"/>
    </location>
</feature>
<dbReference type="OrthoDB" id="966184at2"/>
<organism evidence="2 3">
    <name type="scientific">Spirosoma pollinicola</name>
    <dbReference type="NCBI Taxonomy" id="2057025"/>
    <lineage>
        <taxon>Bacteria</taxon>
        <taxon>Pseudomonadati</taxon>
        <taxon>Bacteroidota</taxon>
        <taxon>Cytophagia</taxon>
        <taxon>Cytophagales</taxon>
        <taxon>Cytophagaceae</taxon>
        <taxon>Spirosoma</taxon>
    </lineage>
</organism>
<accession>A0A2K8YY91</accession>
<protein>
    <submittedName>
        <fullName evidence="2">Uncharacterized protein</fullName>
    </submittedName>
</protein>
<evidence type="ECO:0000256" key="1">
    <source>
        <dbReference type="SAM" id="MobiDB-lite"/>
    </source>
</evidence>
<dbReference type="KEGG" id="spir:CWM47_12560"/>
<feature type="compositionally biased region" description="Polar residues" evidence="1">
    <location>
        <begin position="343"/>
        <end position="352"/>
    </location>
</feature>
<reference evidence="2 3" key="1">
    <citation type="submission" date="2017-11" db="EMBL/GenBank/DDBJ databases">
        <title>Taxonomic description and genome sequences of Spirosoma HA7 sp. nov., isolated from pollen microhabitat of Corylus avellana.</title>
        <authorList>
            <person name="Ambika Manirajan B."/>
            <person name="Suarez C."/>
            <person name="Ratering S."/>
            <person name="Geissler-Plaum R."/>
            <person name="Cardinale M."/>
            <person name="Sylvia S."/>
        </authorList>
    </citation>
    <scope>NUCLEOTIDE SEQUENCE [LARGE SCALE GENOMIC DNA]</scope>
    <source>
        <strain evidence="2 3">HA7</strain>
    </source>
</reference>
<evidence type="ECO:0000313" key="3">
    <source>
        <dbReference type="Proteomes" id="UP000232883"/>
    </source>
</evidence>
<keyword evidence="3" id="KW-1185">Reference proteome</keyword>
<evidence type="ECO:0000313" key="2">
    <source>
        <dbReference type="EMBL" id="AUD02591.1"/>
    </source>
</evidence>
<feature type="region of interest" description="Disordered" evidence="1">
    <location>
        <begin position="286"/>
        <end position="307"/>
    </location>
</feature>
<dbReference type="EMBL" id="CP025096">
    <property type="protein sequence ID" value="AUD02591.1"/>
    <property type="molecule type" value="Genomic_DNA"/>
</dbReference>
<dbReference type="RefSeq" id="WP_100988308.1">
    <property type="nucleotide sequence ID" value="NZ_CP025096.1"/>
</dbReference>
<dbReference type="Proteomes" id="UP000232883">
    <property type="component" value="Chromosome"/>
</dbReference>
<gene>
    <name evidence="2" type="ORF">CWM47_12560</name>
</gene>
<sequence length="405" mass="43972">MPIRQPVPTIIRADDFHDKAFSFPVESIVGPEWMIGNLVVNAPEGYLLTTSLTTEPKQTQDFPYKKHPNGQWIAEGTVTLLFTGDRPTSGKIVIHNSLDEKIVLTVDTSANTSLTISEKPELTVSDSVLTIMQSSADRPGFGLLTIAQTNANTPVSISTDSPDYFLLASDSRPTFGPSILVVPSATGTYVHIRYFSGKRGRQKGHLRIEAPYTSETVILEGQKMSLLPSLRTGVVGTKPVSDTNTPARKWWITGLTVGLLAALAVVSYTFKCQLFPSLCQDRTASQVTTSDEPPRLKPASTTDTLANSELDKVIRSTISSSVPAPQVEGRPVSQSAIAPVNKVPQQMSTANVVNEPIRVESTKTPPKVKSRQTVDNQVKVPPKRRQDSATADEESELEKALNPPD</sequence>
<dbReference type="AlphaFoldDB" id="A0A2K8YY91"/>
<name>A0A2K8YY91_9BACT</name>